<evidence type="ECO:0000313" key="1">
    <source>
        <dbReference type="EMBL" id="ACV91665.1"/>
    </source>
</evidence>
<accession>C8VV81</accession>
<dbReference type="EMBL" id="BT099827">
    <property type="protein sequence ID" value="ACV91665.1"/>
    <property type="molecule type" value="mRNA"/>
</dbReference>
<proteinExistence type="evidence at transcript level"/>
<organism evidence="1">
    <name type="scientific">Drosophila melanogaster</name>
    <name type="common">Fruit fly</name>
    <dbReference type="NCBI Taxonomy" id="7227"/>
    <lineage>
        <taxon>Eukaryota</taxon>
        <taxon>Metazoa</taxon>
        <taxon>Ecdysozoa</taxon>
        <taxon>Arthropoda</taxon>
        <taxon>Hexapoda</taxon>
        <taxon>Insecta</taxon>
        <taxon>Pterygota</taxon>
        <taxon>Neoptera</taxon>
        <taxon>Endopterygota</taxon>
        <taxon>Diptera</taxon>
        <taxon>Brachycera</taxon>
        <taxon>Muscomorpha</taxon>
        <taxon>Ephydroidea</taxon>
        <taxon>Drosophilidae</taxon>
        <taxon>Drosophila</taxon>
        <taxon>Sophophora</taxon>
    </lineage>
</organism>
<gene>
    <name evidence="1" type="primary">CG14617-RD</name>
</gene>
<name>C8VV81_DROME</name>
<sequence>MISRIVESFVFNVSTVDRSYHQEPMRNAALMLGKTFIFKRQFKTHTKSMQP</sequence>
<dbReference type="AlphaFoldDB" id="C8VV81"/>
<reference evidence="1" key="1">
    <citation type="submission" date="2009-09" db="EMBL/GenBank/DDBJ databases">
        <authorList>
            <person name="Carlson J."/>
            <person name="Booth B."/>
            <person name="Frise E."/>
            <person name="Sandler J."/>
            <person name="Wan K."/>
            <person name="Yu C."/>
            <person name="Celniker S."/>
        </authorList>
    </citation>
    <scope>NUCLEOTIDE SEQUENCE</scope>
</reference>
<protein>
    <submittedName>
        <fullName evidence="1">MIP04712p</fullName>
    </submittedName>
</protein>